<evidence type="ECO:0000313" key="3">
    <source>
        <dbReference type="Proteomes" id="UP000000485"/>
    </source>
</evidence>
<dbReference type="InterPro" id="IPR038695">
    <property type="entry name" value="Saro_0823-like_sf"/>
</dbReference>
<proteinExistence type="predicted"/>
<evidence type="ECO:0008006" key="4">
    <source>
        <dbReference type="Google" id="ProtNLM"/>
    </source>
</evidence>
<keyword evidence="1" id="KW-0732">Signal</keyword>
<keyword evidence="3" id="KW-1185">Reference proteome</keyword>
<sequence length="145" mass="14845" precursor="true">MKGRPAAAVALTLALAGCAGDSPATATVTVGSARFDVELARTADQQRAGLSDREALPAGTGMLFTFAHAGEQQVWMAGMATALDVAWISDGQVLDVLTLDPCTEPDQDTCPRWTSPGDVDALLEVPAGALTRVTAGDAVTVTETS</sequence>
<dbReference type="Proteomes" id="UP000000485">
    <property type="component" value="Chromosome"/>
</dbReference>
<evidence type="ECO:0000313" key="2">
    <source>
        <dbReference type="EMBL" id="AEI13288.1"/>
    </source>
</evidence>
<dbReference type="RefSeq" id="WP_013884805.1">
    <property type="nucleotide sequence ID" value="NC_015671.1"/>
</dbReference>
<dbReference type="PROSITE" id="PS51257">
    <property type="entry name" value="PROKAR_LIPOPROTEIN"/>
    <property type="match status" value="1"/>
</dbReference>
<dbReference type="PANTHER" id="PTHR37953:SF1">
    <property type="entry name" value="UPF0127 PROTEIN MJ1496"/>
    <property type="match status" value="1"/>
</dbReference>
<dbReference type="KEGG" id="cga:Celgi_2793"/>
<organism evidence="2 3">
    <name type="scientific">Cellulomonas gilvus (strain ATCC 13127 / NRRL B-14078)</name>
    <name type="common">Cellvibrio gilvus</name>
    <dbReference type="NCBI Taxonomy" id="593907"/>
    <lineage>
        <taxon>Bacteria</taxon>
        <taxon>Bacillati</taxon>
        <taxon>Actinomycetota</taxon>
        <taxon>Actinomycetes</taxon>
        <taxon>Micrococcales</taxon>
        <taxon>Cellulomonadaceae</taxon>
        <taxon>Cellulomonas</taxon>
    </lineage>
</organism>
<dbReference type="OrthoDB" id="9808290at2"/>
<evidence type="ECO:0000256" key="1">
    <source>
        <dbReference type="SAM" id="SignalP"/>
    </source>
</evidence>
<feature type="chain" id="PRO_5003367089" description="DUF192 domain-containing protein" evidence="1">
    <location>
        <begin position="27"/>
        <end position="145"/>
    </location>
</feature>
<protein>
    <recommendedName>
        <fullName evidence="4">DUF192 domain-containing protein</fullName>
    </recommendedName>
</protein>
<dbReference type="eggNOG" id="COG1430">
    <property type="taxonomic scope" value="Bacteria"/>
</dbReference>
<dbReference type="Gene3D" id="2.60.120.1140">
    <property type="entry name" value="Protein of unknown function DUF192"/>
    <property type="match status" value="1"/>
</dbReference>
<dbReference type="InterPro" id="IPR003795">
    <property type="entry name" value="DUF192"/>
</dbReference>
<name>F8A544_CELGA</name>
<reference evidence="3" key="1">
    <citation type="submission" date="2011-04" db="EMBL/GenBank/DDBJ databases">
        <title>Complete sequence of Cellvibrio gilvus ATCC 13127.</title>
        <authorList>
            <person name="Lucas S."/>
            <person name="Han J."/>
            <person name="Lapidus A."/>
            <person name="Cheng J.-F."/>
            <person name="Goodwin L."/>
            <person name="Pitluck S."/>
            <person name="Peters L."/>
            <person name="Munk A."/>
            <person name="Detter J.C."/>
            <person name="Han C."/>
            <person name="Tapia R."/>
            <person name="Land M."/>
            <person name="Hauser L."/>
            <person name="Kyrpides N."/>
            <person name="Ivanova N."/>
            <person name="Ovchinnikova G."/>
            <person name="Pagani I."/>
            <person name="Mead D."/>
            <person name="Brumm P."/>
            <person name="Woyke T."/>
        </authorList>
    </citation>
    <scope>NUCLEOTIDE SEQUENCE [LARGE SCALE GENOMIC DNA]</scope>
    <source>
        <strain evidence="3">ATCC 13127 / NRRL B-14078</strain>
    </source>
</reference>
<dbReference type="AlphaFoldDB" id="F8A544"/>
<gene>
    <name evidence="2" type="ordered locus">Celgi_2793</name>
</gene>
<dbReference type="Pfam" id="PF02643">
    <property type="entry name" value="DUF192"/>
    <property type="match status" value="1"/>
</dbReference>
<dbReference type="EMBL" id="CP002665">
    <property type="protein sequence ID" value="AEI13288.1"/>
    <property type="molecule type" value="Genomic_DNA"/>
</dbReference>
<dbReference type="PANTHER" id="PTHR37953">
    <property type="entry name" value="UPF0127 PROTEIN MJ1496"/>
    <property type="match status" value="1"/>
</dbReference>
<dbReference type="STRING" id="593907.Celgi_2793"/>
<accession>F8A544</accession>
<dbReference type="HOGENOM" id="CLU_097039_3_0_11"/>
<feature type="signal peptide" evidence="1">
    <location>
        <begin position="1"/>
        <end position="26"/>
    </location>
</feature>